<keyword evidence="3" id="KW-1185">Reference proteome</keyword>
<proteinExistence type="predicted"/>
<dbReference type="RefSeq" id="WP_316026843.1">
    <property type="nucleotide sequence ID" value="NZ_JAWDIO010000002.1"/>
</dbReference>
<keyword evidence="1" id="KW-1133">Transmembrane helix</keyword>
<evidence type="ECO:0000313" key="3">
    <source>
        <dbReference type="Proteomes" id="UP001247805"/>
    </source>
</evidence>
<accession>A0ABU3SZ71</accession>
<dbReference type="Proteomes" id="UP001247805">
    <property type="component" value="Unassembled WGS sequence"/>
</dbReference>
<sequence length="345" mass="39020">MLNKHFMHFALLMSFVTLTITGVVAYTLPFSLINTRLHILFATSTLFFVLYHLLHKYGYFLKTLTRSSLISKRLLVLLSCMWMALIVAGWNNLMPVNQLVDFSYEARHQKEILRSSEYTATELLDDSLRTVRIMQTDKTDIASETSPTTKALHTALNIEVRLPNLTKLKPAIAIWAESTTGALIETLYLSPELAYSDNPSWHGHAVKRNQVLPVWRSKYTLVSGLDPNGNIDASTGATDTHSFSLNKYFQLDEREYVIYFEVNFAFDPNEEWPDKFLGQPSVLYSAFMEHGEQKQYAILELTGHGGTMEKGKTSGEIHYDLDSITTAKQQVDLVLVAGSKGQIPL</sequence>
<evidence type="ECO:0008006" key="4">
    <source>
        <dbReference type="Google" id="ProtNLM"/>
    </source>
</evidence>
<organism evidence="2 3">
    <name type="scientific">Paraglaciecola aquimarina</name>
    <dbReference type="NCBI Taxonomy" id="1235557"/>
    <lineage>
        <taxon>Bacteria</taxon>
        <taxon>Pseudomonadati</taxon>
        <taxon>Pseudomonadota</taxon>
        <taxon>Gammaproteobacteria</taxon>
        <taxon>Alteromonadales</taxon>
        <taxon>Alteromonadaceae</taxon>
        <taxon>Paraglaciecola</taxon>
    </lineage>
</organism>
<keyword evidence="1" id="KW-0812">Transmembrane</keyword>
<reference evidence="2 3" key="1">
    <citation type="submission" date="2023-10" db="EMBL/GenBank/DDBJ databases">
        <title>Glaciecola aquimarina strain GGW-M5 nov., isolated from a coastal seawater.</title>
        <authorList>
            <person name="Bayburt H."/>
            <person name="Kim J.M."/>
            <person name="Choi B.J."/>
            <person name="Jeon C.O."/>
        </authorList>
    </citation>
    <scope>NUCLEOTIDE SEQUENCE [LARGE SCALE GENOMIC DNA]</scope>
    <source>
        <strain evidence="2 3">KCTC 32108</strain>
    </source>
</reference>
<evidence type="ECO:0000256" key="1">
    <source>
        <dbReference type="SAM" id="Phobius"/>
    </source>
</evidence>
<gene>
    <name evidence="2" type="ORF">RS130_16525</name>
</gene>
<name>A0ABU3SZ71_9ALTE</name>
<keyword evidence="1" id="KW-0472">Membrane</keyword>
<evidence type="ECO:0000313" key="2">
    <source>
        <dbReference type="EMBL" id="MDU0355296.1"/>
    </source>
</evidence>
<protein>
    <recommendedName>
        <fullName evidence="4">DUF4405 domain-containing protein</fullName>
    </recommendedName>
</protein>
<comment type="caution">
    <text evidence="2">The sequence shown here is derived from an EMBL/GenBank/DDBJ whole genome shotgun (WGS) entry which is preliminary data.</text>
</comment>
<feature type="transmembrane region" description="Helical" evidence="1">
    <location>
        <begin position="35"/>
        <end position="54"/>
    </location>
</feature>
<feature type="transmembrane region" description="Helical" evidence="1">
    <location>
        <begin position="74"/>
        <end position="93"/>
    </location>
</feature>
<dbReference type="EMBL" id="JAWDIO010000002">
    <property type="protein sequence ID" value="MDU0355296.1"/>
    <property type="molecule type" value="Genomic_DNA"/>
</dbReference>